<dbReference type="RefSeq" id="WP_036871956.1">
    <property type="nucleotide sequence ID" value="NZ_JRNN01000029.1"/>
</dbReference>
<sequence length="486" mass="55982">MKTRLLSLILLLSAITGVSVGKDYNEPYRPQYHFSPRHGWIGDPSGLTYYQGQYHLFWWGKAVSPDLVHYREVSPNVMTDTPEGIANFTGSMVIDRQNTAGWGTDVWVAALTVYERDSKKQAQGLAFSHDGVNFHYYDQNPVLDLWSTEFRDPTVFWYAPTHKWIMIVAKARERKVQFYSSDNLKDWKWESDFGPAGDQEKVWECPDLMQVPVNGNWEDRRWVLVTSINWAQEQYFIGHFDGHQFTLIDGHPREPLLVDHGLDYYASRSVRDYDGTLRSVITLGWVATWDYAQQAPSSWGKGFWSIPRINELRDFPGEGLRLTQQPLPALQQLRGREVRVSRNVPVGARKIAGFSPSRNAYEMDVMFEADQSNTFGFILAEGGGHQTIVSYNSDSHRLLIDRTNSSDVDIPKFRRVTQAEVLPEDGKIRLHIFVDESSIEIFTNRGRQVFTVLTYAGRHQTGIETFALRKGTKMELRAWMLRSIWV</sequence>
<dbReference type="Pfam" id="PF08244">
    <property type="entry name" value="Glyco_hydro_32C"/>
    <property type="match status" value="1"/>
</dbReference>
<dbReference type="Gene3D" id="2.115.10.20">
    <property type="entry name" value="Glycosyl hydrolase domain, family 43"/>
    <property type="match status" value="1"/>
</dbReference>
<name>A0A096B075_9BACT</name>
<comment type="caution">
    <text evidence="8">The sequence shown here is derived from an EMBL/GenBank/DDBJ whole genome shotgun (WGS) entry which is preliminary data.</text>
</comment>
<evidence type="ECO:0000313" key="8">
    <source>
        <dbReference type="EMBL" id="KGF36222.1"/>
    </source>
</evidence>
<evidence type="ECO:0000256" key="5">
    <source>
        <dbReference type="SAM" id="SignalP"/>
    </source>
</evidence>
<dbReference type="Proteomes" id="UP000029556">
    <property type="component" value="Unassembled WGS sequence"/>
</dbReference>
<feature type="domain" description="Glycosyl hydrolase family 32 C-terminal" evidence="7">
    <location>
        <begin position="330"/>
        <end position="470"/>
    </location>
</feature>
<evidence type="ECO:0000256" key="4">
    <source>
        <dbReference type="RuleBase" id="RU362110"/>
    </source>
</evidence>
<dbReference type="GO" id="GO:0005737">
    <property type="term" value="C:cytoplasm"/>
    <property type="evidence" value="ECO:0007669"/>
    <property type="project" value="TreeGrafter"/>
</dbReference>
<keyword evidence="3 4" id="KW-0326">Glycosidase</keyword>
<feature type="signal peptide" evidence="5">
    <location>
        <begin position="1"/>
        <end position="21"/>
    </location>
</feature>
<proteinExistence type="inferred from homology"/>
<organism evidence="8 9">
    <name type="scientific">Hoylesella buccalis DNF00853</name>
    <dbReference type="NCBI Taxonomy" id="1401074"/>
    <lineage>
        <taxon>Bacteria</taxon>
        <taxon>Pseudomonadati</taxon>
        <taxon>Bacteroidota</taxon>
        <taxon>Bacteroidia</taxon>
        <taxon>Bacteroidales</taxon>
        <taxon>Prevotellaceae</taxon>
        <taxon>Hoylesella</taxon>
    </lineage>
</organism>
<dbReference type="PANTHER" id="PTHR42800">
    <property type="entry name" value="EXOINULINASE INUD (AFU_ORTHOLOGUE AFUA_5G00480)"/>
    <property type="match status" value="1"/>
</dbReference>
<evidence type="ECO:0008006" key="10">
    <source>
        <dbReference type="Google" id="ProtNLM"/>
    </source>
</evidence>
<dbReference type="OrthoDB" id="9759709at2"/>
<feature type="chain" id="PRO_5001924314" description="Glycoside hydrolase family 32 protein" evidence="5">
    <location>
        <begin position="22"/>
        <end position="486"/>
    </location>
</feature>
<evidence type="ECO:0000313" key="9">
    <source>
        <dbReference type="Proteomes" id="UP000029556"/>
    </source>
</evidence>
<dbReference type="InterPro" id="IPR023296">
    <property type="entry name" value="Glyco_hydro_beta-prop_sf"/>
</dbReference>
<accession>A0A096B075</accession>
<dbReference type="GO" id="GO:0004575">
    <property type="term" value="F:sucrose alpha-glucosidase activity"/>
    <property type="evidence" value="ECO:0007669"/>
    <property type="project" value="TreeGrafter"/>
</dbReference>
<dbReference type="SUPFAM" id="SSF75005">
    <property type="entry name" value="Arabinanase/levansucrase/invertase"/>
    <property type="match status" value="1"/>
</dbReference>
<dbReference type="AlphaFoldDB" id="A0A096B075"/>
<dbReference type="InterPro" id="IPR013148">
    <property type="entry name" value="Glyco_hydro_32_N"/>
</dbReference>
<dbReference type="InterPro" id="IPR013189">
    <property type="entry name" value="Glyco_hydro_32_C"/>
</dbReference>
<feature type="domain" description="Glycosyl hydrolase family 32 N-terminal" evidence="6">
    <location>
        <begin position="33"/>
        <end position="326"/>
    </location>
</feature>
<evidence type="ECO:0000256" key="3">
    <source>
        <dbReference type="ARBA" id="ARBA00023295"/>
    </source>
</evidence>
<gene>
    <name evidence="8" type="ORF">HMPREF2137_02860</name>
</gene>
<dbReference type="EMBL" id="JRNN01000029">
    <property type="protein sequence ID" value="KGF36222.1"/>
    <property type="molecule type" value="Genomic_DNA"/>
</dbReference>
<evidence type="ECO:0000259" key="6">
    <source>
        <dbReference type="Pfam" id="PF00251"/>
    </source>
</evidence>
<keyword evidence="5" id="KW-0732">Signal</keyword>
<comment type="similarity">
    <text evidence="1 4">Belongs to the glycosyl hydrolase 32 family.</text>
</comment>
<dbReference type="SMART" id="SM00640">
    <property type="entry name" value="Glyco_32"/>
    <property type="match status" value="1"/>
</dbReference>
<dbReference type="InterPro" id="IPR001362">
    <property type="entry name" value="Glyco_hydro_32"/>
</dbReference>
<dbReference type="CDD" id="cd18622">
    <property type="entry name" value="GH32_Inu-like"/>
    <property type="match status" value="1"/>
</dbReference>
<protein>
    <recommendedName>
        <fullName evidence="10">Glycoside hydrolase family 32 protein</fullName>
    </recommendedName>
</protein>
<dbReference type="Pfam" id="PF00251">
    <property type="entry name" value="Glyco_hydro_32N"/>
    <property type="match status" value="1"/>
</dbReference>
<evidence type="ECO:0000256" key="2">
    <source>
        <dbReference type="ARBA" id="ARBA00022801"/>
    </source>
</evidence>
<dbReference type="PANTHER" id="PTHR42800:SF3">
    <property type="entry name" value="GLYCOSYL HYDROLASE FAMILY 32 N-TERMINAL DOMAIN-CONTAINING PROTEIN"/>
    <property type="match status" value="1"/>
</dbReference>
<reference evidence="8 9" key="1">
    <citation type="submission" date="2014-07" db="EMBL/GenBank/DDBJ databases">
        <authorList>
            <person name="McCorrison J."/>
            <person name="Sanka R."/>
            <person name="Torralba M."/>
            <person name="Gillis M."/>
            <person name="Haft D.H."/>
            <person name="Methe B."/>
            <person name="Sutton G."/>
            <person name="Nelson K.E."/>
        </authorList>
    </citation>
    <scope>NUCLEOTIDE SEQUENCE [LARGE SCALE GENOMIC DNA]</scope>
    <source>
        <strain evidence="8 9">DNF00853</strain>
    </source>
</reference>
<evidence type="ECO:0000256" key="1">
    <source>
        <dbReference type="ARBA" id="ARBA00009902"/>
    </source>
</evidence>
<dbReference type="GO" id="GO:0005987">
    <property type="term" value="P:sucrose catabolic process"/>
    <property type="evidence" value="ECO:0007669"/>
    <property type="project" value="TreeGrafter"/>
</dbReference>
<keyword evidence="2 4" id="KW-0378">Hydrolase</keyword>
<dbReference type="Gene3D" id="2.60.120.560">
    <property type="entry name" value="Exo-inulinase, domain 1"/>
    <property type="match status" value="1"/>
</dbReference>
<dbReference type="SUPFAM" id="SSF49899">
    <property type="entry name" value="Concanavalin A-like lectins/glucanases"/>
    <property type="match status" value="1"/>
</dbReference>
<evidence type="ECO:0000259" key="7">
    <source>
        <dbReference type="Pfam" id="PF08244"/>
    </source>
</evidence>
<dbReference type="InterPro" id="IPR013320">
    <property type="entry name" value="ConA-like_dom_sf"/>
</dbReference>